<dbReference type="RefSeq" id="XP_019019156.1">
    <property type="nucleotide sequence ID" value="XM_019164082.1"/>
</dbReference>
<sequence length="940" mass="106380">MDKELSIIDGILLNLAGILRFYEFERSQYVNVLFLLKQFQTKTCEEEELKSSHEIFKKESNKELILIQEKIEKLEGKIGQIREEISSRSNSKEKLVSLFNALKSVDSLDDNSNLENILSPETLEKKELSLNPNLPIMEIREELNEDNEVISSEIKPYQSPESQLNTLLGRKKQNSSISEMASDMDSDGSKPQGPVGVLAEFKKANSVGGTGSDGKGKPGAGDFLPFTIREEIDEDGNIIKSSIARIPPMDPNNDGKVNQVTNDEKSTESEETKEIEDDQLAELFEDMGFTIPKISEVITPADSKYLEEDGSKKDNSDDVHENANDAILHVPLKDQSSLSDSIEVSPSYAISKEDLYTLELITDELNREENEDNGQAEDFEKENFVKEEEDSDDGEDDDYDDYQELEDYDIQKRVFTNMFGGKGQSMFAQQIMKLRNKEENNRLGAVVKEVKDDIADLNPKEVIKEVTADADVTFSEQKKPRKSNKSVSFNNVVDVKQVDDIWDDLRISNAEDELRARKESLASSFFKRSRETVVEKDQKIDQDYQSMEPQKEVLMSDVVERQVIEYAPSSEALHHSSVFKTFDSIPTKINMPESEIKEDLVKISGKRGPSKFKLARVAEIGKKFQETHISAETRAQLQDAADSILTRSNTKNPIKSKSKVLKTNLKSLSPTKSQLGSDIGSRRIEAPKEVNPLPVNPQSLIDEDYEIVRHETSEGLFDDDEDMPEDEFIVPQNEIHNGVLTDTEVKSSSTLTQNDISQNEFFPKYSPNKATPSTEVVGPSLDYKSISEDMDTMAKAYVLGLYDDDMHTTGEVIEELEDFKRHNQIVEDRDSVHLHERVTEINNDGKITEADKERPMVVSDIVENDMNEILEANSIPDDQLDIELNDETLTNEVALDYAKIRSNMIHKYKGGFKETEQEKEFVRPEGSEKVSRFKLARLGV</sequence>
<dbReference type="STRING" id="763406.A0A1E3NR57"/>
<dbReference type="GO" id="GO:0051082">
    <property type="term" value="F:unfolded protein binding"/>
    <property type="evidence" value="ECO:0007669"/>
    <property type="project" value="InterPro"/>
</dbReference>
<dbReference type="EMBL" id="KV454002">
    <property type="protein sequence ID" value="ODQ48043.1"/>
    <property type="molecule type" value="Genomic_DNA"/>
</dbReference>
<feature type="domain" description="DUF3835" evidence="3">
    <location>
        <begin position="858"/>
        <end position="938"/>
    </location>
</feature>
<organism evidence="4 5">
    <name type="scientific">Pichia membranifaciens NRRL Y-2026</name>
    <dbReference type="NCBI Taxonomy" id="763406"/>
    <lineage>
        <taxon>Eukaryota</taxon>
        <taxon>Fungi</taxon>
        <taxon>Dikarya</taxon>
        <taxon>Ascomycota</taxon>
        <taxon>Saccharomycotina</taxon>
        <taxon>Pichiomycetes</taxon>
        <taxon>Pichiales</taxon>
        <taxon>Pichiaceae</taxon>
        <taxon>Pichia</taxon>
    </lineage>
</organism>
<feature type="compositionally biased region" description="Acidic residues" evidence="2">
    <location>
        <begin position="369"/>
        <end position="380"/>
    </location>
</feature>
<feature type="region of interest" description="Disordered" evidence="2">
    <location>
        <begin position="171"/>
        <end position="192"/>
    </location>
</feature>
<dbReference type="GO" id="GO:1990113">
    <property type="term" value="P:RNA polymerase I assembly"/>
    <property type="evidence" value="ECO:0007669"/>
    <property type="project" value="TreeGrafter"/>
</dbReference>
<proteinExistence type="predicted"/>
<dbReference type="Pfam" id="PF12927">
    <property type="entry name" value="DUF3835"/>
    <property type="match status" value="1"/>
</dbReference>
<dbReference type="Proteomes" id="UP000094455">
    <property type="component" value="Unassembled WGS sequence"/>
</dbReference>
<feature type="region of interest" description="Disordered" evidence="2">
    <location>
        <begin position="297"/>
        <end position="328"/>
    </location>
</feature>
<dbReference type="GeneID" id="30180769"/>
<dbReference type="PANTHER" id="PTHR12674">
    <property type="entry name" value="PREFOLDIN SUBUNIT 5"/>
    <property type="match status" value="1"/>
</dbReference>
<dbReference type="InterPro" id="IPR011599">
    <property type="entry name" value="PFD_alpha_archaea"/>
</dbReference>
<feature type="compositionally biased region" description="Basic and acidic residues" evidence="2">
    <location>
        <begin position="304"/>
        <end position="323"/>
    </location>
</feature>
<dbReference type="GO" id="GO:0005737">
    <property type="term" value="C:cytoplasm"/>
    <property type="evidence" value="ECO:0007669"/>
    <property type="project" value="TreeGrafter"/>
</dbReference>
<dbReference type="AlphaFoldDB" id="A0A1E3NR57"/>
<feature type="region of interest" description="Disordered" evidence="2">
    <location>
        <begin position="243"/>
        <end position="275"/>
    </location>
</feature>
<dbReference type="GO" id="GO:1990114">
    <property type="term" value="P:RNA polymerase II core complex assembly"/>
    <property type="evidence" value="ECO:0007669"/>
    <property type="project" value="TreeGrafter"/>
</dbReference>
<feature type="coiled-coil region" evidence="1">
    <location>
        <begin position="57"/>
        <end position="84"/>
    </location>
</feature>
<evidence type="ECO:0000259" key="3">
    <source>
        <dbReference type="Pfam" id="PF12927"/>
    </source>
</evidence>
<evidence type="ECO:0000313" key="4">
    <source>
        <dbReference type="EMBL" id="ODQ48043.1"/>
    </source>
</evidence>
<dbReference type="PANTHER" id="PTHR12674:SF2">
    <property type="entry name" value="PREFOLDIN SUBUNIT 5"/>
    <property type="match status" value="1"/>
</dbReference>
<feature type="region of interest" description="Disordered" evidence="2">
    <location>
        <begin position="367"/>
        <end position="400"/>
    </location>
</feature>
<evidence type="ECO:0000256" key="1">
    <source>
        <dbReference type="SAM" id="Coils"/>
    </source>
</evidence>
<protein>
    <recommendedName>
        <fullName evidence="3">DUF3835 domain-containing protein</fullName>
    </recommendedName>
</protein>
<name>A0A1E3NR57_9ASCO</name>
<dbReference type="OrthoDB" id="21413at2759"/>
<dbReference type="GO" id="GO:0006457">
    <property type="term" value="P:protein folding"/>
    <property type="evidence" value="ECO:0007669"/>
    <property type="project" value="InterPro"/>
</dbReference>
<dbReference type="InterPro" id="IPR024325">
    <property type="entry name" value="DUF3835"/>
</dbReference>
<evidence type="ECO:0000256" key="2">
    <source>
        <dbReference type="SAM" id="MobiDB-lite"/>
    </source>
</evidence>
<dbReference type="GO" id="GO:1990115">
    <property type="term" value="P:RNA polymerase III assembly"/>
    <property type="evidence" value="ECO:0007669"/>
    <property type="project" value="TreeGrafter"/>
</dbReference>
<reference evidence="4 5" key="1">
    <citation type="journal article" date="2016" name="Proc. Natl. Acad. Sci. U.S.A.">
        <title>Comparative genomics of biotechnologically important yeasts.</title>
        <authorList>
            <person name="Riley R."/>
            <person name="Haridas S."/>
            <person name="Wolfe K.H."/>
            <person name="Lopes M.R."/>
            <person name="Hittinger C.T."/>
            <person name="Goeker M."/>
            <person name="Salamov A.A."/>
            <person name="Wisecaver J.H."/>
            <person name="Long T.M."/>
            <person name="Calvey C.H."/>
            <person name="Aerts A.L."/>
            <person name="Barry K.W."/>
            <person name="Choi C."/>
            <person name="Clum A."/>
            <person name="Coughlan A.Y."/>
            <person name="Deshpande S."/>
            <person name="Douglass A.P."/>
            <person name="Hanson S.J."/>
            <person name="Klenk H.-P."/>
            <person name="LaButti K.M."/>
            <person name="Lapidus A."/>
            <person name="Lindquist E.A."/>
            <person name="Lipzen A.M."/>
            <person name="Meier-Kolthoff J.P."/>
            <person name="Ohm R.A."/>
            <person name="Otillar R.P."/>
            <person name="Pangilinan J.L."/>
            <person name="Peng Y."/>
            <person name="Rokas A."/>
            <person name="Rosa C.A."/>
            <person name="Scheuner C."/>
            <person name="Sibirny A.A."/>
            <person name="Slot J.C."/>
            <person name="Stielow J.B."/>
            <person name="Sun H."/>
            <person name="Kurtzman C.P."/>
            <person name="Blackwell M."/>
            <person name="Grigoriev I.V."/>
            <person name="Jeffries T.W."/>
        </authorList>
    </citation>
    <scope>NUCLEOTIDE SEQUENCE [LARGE SCALE GENOMIC DNA]</scope>
    <source>
        <strain evidence="4 5">NRRL Y-2026</strain>
    </source>
</reference>
<feature type="compositionally biased region" description="Acidic residues" evidence="2">
    <location>
        <begin position="387"/>
        <end position="400"/>
    </location>
</feature>
<evidence type="ECO:0000313" key="5">
    <source>
        <dbReference type="Proteomes" id="UP000094455"/>
    </source>
</evidence>
<feature type="compositionally biased region" description="Basic and acidic residues" evidence="2">
    <location>
        <begin position="262"/>
        <end position="272"/>
    </location>
</feature>
<keyword evidence="1" id="KW-0175">Coiled coil</keyword>
<gene>
    <name evidence="4" type="ORF">PICMEDRAFT_72040</name>
</gene>
<keyword evidence="5" id="KW-1185">Reference proteome</keyword>
<dbReference type="GO" id="GO:0016272">
    <property type="term" value="C:prefoldin complex"/>
    <property type="evidence" value="ECO:0007669"/>
    <property type="project" value="InterPro"/>
</dbReference>
<accession>A0A1E3NR57</accession>